<dbReference type="Proteomes" id="UP000234667">
    <property type="component" value="Unassembled WGS sequence"/>
</dbReference>
<accession>A0A2J5QCC6</accession>
<reference evidence="2 3" key="1">
    <citation type="submission" date="2017-11" db="EMBL/GenBank/DDBJ databases">
        <authorList>
            <person name="Han C.G."/>
        </authorList>
    </citation>
    <scope>NUCLEOTIDE SEQUENCE [LARGE SCALE GENOMIC DNA]</scope>
    <source>
        <strain evidence="2 3">A10</strain>
    </source>
</reference>
<dbReference type="AlphaFoldDB" id="A0A2J5QCC6"/>
<keyword evidence="1" id="KW-0472">Membrane</keyword>
<comment type="caution">
    <text evidence="2">The sequence shown here is derived from an EMBL/GenBank/DDBJ whole genome shotgun (WGS) entry which is preliminary data.</text>
</comment>
<proteinExistence type="predicted"/>
<keyword evidence="1" id="KW-1133">Transmembrane helix</keyword>
<protein>
    <submittedName>
        <fullName evidence="2">Uncharacterized protein</fullName>
    </submittedName>
</protein>
<dbReference type="EMBL" id="PIDR01000002">
    <property type="protein sequence ID" value="PLO75635.1"/>
    <property type="molecule type" value="Genomic_DNA"/>
</dbReference>
<evidence type="ECO:0000256" key="1">
    <source>
        <dbReference type="SAM" id="Phobius"/>
    </source>
</evidence>
<name>A0A2J5QCC6_9ENTR</name>
<reference evidence="2 3" key="2">
    <citation type="submission" date="2018-01" db="EMBL/GenBank/DDBJ databases">
        <title>Genomic study of Klebsiella pneumoniae.</title>
        <authorList>
            <person name="Yang Y."/>
            <person name="Bicalho R."/>
        </authorList>
    </citation>
    <scope>NUCLEOTIDE SEQUENCE [LARGE SCALE GENOMIC DNA]</scope>
    <source>
        <strain evidence="2 3">A10</strain>
    </source>
</reference>
<evidence type="ECO:0000313" key="2">
    <source>
        <dbReference type="EMBL" id="PLO75635.1"/>
    </source>
</evidence>
<evidence type="ECO:0000313" key="3">
    <source>
        <dbReference type="Proteomes" id="UP000234667"/>
    </source>
</evidence>
<keyword evidence="1" id="KW-0812">Transmembrane</keyword>
<organism evidence="2 3">
    <name type="scientific">Klebsiella michiganensis</name>
    <dbReference type="NCBI Taxonomy" id="1134687"/>
    <lineage>
        <taxon>Bacteria</taxon>
        <taxon>Pseudomonadati</taxon>
        <taxon>Pseudomonadota</taxon>
        <taxon>Gammaproteobacteria</taxon>
        <taxon>Enterobacterales</taxon>
        <taxon>Enterobacteriaceae</taxon>
        <taxon>Klebsiella/Raoultella group</taxon>
        <taxon>Klebsiella</taxon>
    </lineage>
</organism>
<feature type="transmembrane region" description="Helical" evidence="1">
    <location>
        <begin position="38"/>
        <end position="57"/>
    </location>
</feature>
<gene>
    <name evidence="2" type="ORF">CWN49_00490</name>
</gene>
<sequence length="75" mass="8514">MKSCVVRLVPLFWWGMVAKCLSELISVSVTFTQGLLLWAGYLMWAVAAVLLAITAVHECRLKWLARRAREVTHGR</sequence>